<dbReference type="InterPro" id="IPR036291">
    <property type="entry name" value="NAD(P)-bd_dom_sf"/>
</dbReference>
<dbReference type="InterPro" id="IPR050463">
    <property type="entry name" value="Gfo/Idh/MocA_oxidrdct_glycsds"/>
</dbReference>
<proteinExistence type="predicted"/>
<dbReference type="Pfam" id="PF01408">
    <property type="entry name" value="GFO_IDH_MocA"/>
    <property type="match status" value="1"/>
</dbReference>
<dbReference type="AlphaFoldDB" id="A0A383C366"/>
<reference evidence="2" key="1">
    <citation type="submission" date="2018-05" db="EMBL/GenBank/DDBJ databases">
        <authorList>
            <person name="Lanie J.A."/>
            <person name="Ng W.-L."/>
            <person name="Kazmierczak K.M."/>
            <person name="Andrzejewski T.M."/>
            <person name="Davidsen T.M."/>
            <person name="Wayne K.J."/>
            <person name="Tettelin H."/>
            <person name="Glass J.I."/>
            <person name="Rusch D."/>
            <person name="Podicherti R."/>
            <person name="Tsui H.-C.T."/>
            <person name="Winkler M.E."/>
        </authorList>
    </citation>
    <scope>NUCLEOTIDE SEQUENCE</scope>
</reference>
<protein>
    <recommendedName>
        <fullName evidence="1">Gfo/Idh/MocA-like oxidoreductase N-terminal domain-containing protein</fullName>
    </recommendedName>
</protein>
<dbReference type="Gene3D" id="3.40.50.720">
    <property type="entry name" value="NAD(P)-binding Rossmann-like Domain"/>
    <property type="match status" value="1"/>
</dbReference>
<name>A0A383C366_9ZZZZ</name>
<accession>A0A383C366</accession>
<dbReference type="SUPFAM" id="SSF51735">
    <property type="entry name" value="NAD(P)-binding Rossmann-fold domains"/>
    <property type="match status" value="1"/>
</dbReference>
<sequence length="130" mass="13959">MKRAINRRGAIKMMAASTGICLAGQTVSRAVDSPNEKLNVALIGIGGQGGSNLRGVSSQNIVALCDADEKRAATGFGQFPKVAKFSDYRVMFDKMEKDIDAVVVSTPDHTHFNPSMIAMSLGKHLYCEKP</sequence>
<dbReference type="InterPro" id="IPR000683">
    <property type="entry name" value="Gfo/Idh/MocA-like_OxRdtase_N"/>
</dbReference>
<feature type="domain" description="Gfo/Idh/MocA-like oxidoreductase N-terminal" evidence="1">
    <location>
        <begin position="38"/>
        <end position="130"/>
    </location>
</feature>
<gene>
    <name evidence="2" type="ORF">METZ01_LOCUS479721</name>
</gene>
<evidence type="ECO:0000313" key="2">
    <source>
        <dbReference type="EMBL" id="SVE26867.1"/>
    </source>
</evidence>
<dbReference type="PANTHER" id="PTHR43818">
    <property type="entry name" value="BCDNA.GH03377"/>
    <property type="match status" value="1"/>
</dbReference>
<evidence type="ECO:0000259" key="1">
    <source>
        <dbReference type="Pfam" id="PF01408"/>
    </source>
</evidence>
<dbReference type="GO" id="GO:0000166">
    <property type="term" value="F:nucleotide binding"/>
    <property type="evidence" value="ECO:0007669"/>
    <property type="project" value="InterPro"/>
</dbReference>
<organism evidence="2">
    <name type="scientific">marine metagenome</name>
    <dbReference type="NCBI Taxonomy" id="408172"/>
    <lineage>
        <taxon>unclassified sequences</taxon>
        <taxon>metagenomes</taxon>
        <taxon>ecological metagenomes</taxon>
    </lineage>
</organism>
<dbReference type="EMBL" id="UINC01205615">
    <property type="protein sequence ID" value="SVE26867.1"/>
    <property type="molecule type" value="Genomic_DNA"/>
</dbReference>
<dbReference type="PANTHER" id="PTHR43818:SF10">
    <property type="entry name" value="NADH-DEPENDENT DEHYDROGENASE-RELATED"/>
    <property type="match status" value="1"/>
</dbReference>
<feature type="non-terminal residue" evidence="2">
    <location>
        <position position="130"/>
    </location>
</feature>